<reference evidence="5 6" key="3">
    <citation type="journal article" date="2015" name="Genome Announc.">
        <title>Draft Genome Sequence of the Archiascomycetous Yeast Saitoella complicata.</title>
        <authorList>
            <person name="Yamauchi K."/>
            <person name="Kondo S."/>
            <person name="Hamamoto M."/>
            <person name="Takahashi Y."/>
            <person name="Ogura Y."/>
            <person name="Hayashi T."/>
            <person name="Nishida H."/>
        </authorList>
    </citation>
    <scope>NUCLEOTIDE SEQUENCE [LARGE SCALE GENOMIC DNA]</scope>
    <source>
        <strain evidence="5 6">NRRL Y-17804</strain>
    </source>
</reference>
<dbReference type="EMBL" id="BACD03000023">
    <property type="protein sequence ID" value="GAO49513.1"/>
    <property type="molecule type" value="Genomic_DNA"/>
</dbReference>
<evidence type="ECO:0000256" key="1">
    <source>
        <dbReference type="ARBA" id="ARBA00004496"/>
    </source>
</evidence>
<evidence type="ECO:0000256" key="2">
    <source>
        <dbReference type="ARBA" id="ARBA00022490"/>
    </source>
</evidence>
<name>A0A0E9NI76_SAICN</name>
<reference evidence="5 6" key="1">
    <citation type="journal article" date="2011" name="J. Gen. Appl. Microbiol.">
        <title>Draft genome sequencing of the enigmatic yeast Saitoella complicata.</title>
        <authorList>
            <person name="Nishida H."/>
            <person name="Hamamoto M."/>
            <person name="Sugiyama J."/>
        </authorList>
    </citation>
    <scope>NUCLEOTIDE SEQUENCE [LARGE SCALE GENOMIC DNA]</scope>
    <source>
        <strain evidence="5 6">NRRL Y-17804</strain>
    </source>
</reference>
<dbReference type="Proteomes" id="UP000033140">
    <property type="component" value="Unassembled WGS sequence"/>
</dbReference>
<dbReference type="STRING" id="698492.A0A0E9NI76"/>
<evidence type="ECO:0008006" key="7">
    <source>
        <dbReference type="Google" id="ProtNLM"/>
    </source>
</evidence>
<feature type="coiled-coil region" evidence="3">
    <location>
        <begin position="96"/>
        <end position="123"/>
    </location>
</feature>
<sequence length="366" mass="39021">MSSKYSSLPDLDTSNPDIYETPDIPDLTDASTSEEDSSNDNILRDGLSVTDARARFANESVDASSADFSDSIAPGGRRGVGGAGRGIRTYTNVRLTETVGERVARLKREIEEVKLQAQAEAEADVEGSENGKEVGLAEIVRLEEALSAPSVGGGPRVFTKELSPVQPPQTAAPAPTHDPVATIDPQTATLLSALDTRLASLESSLGLDTTPTTSKTTSTTILQSLSTINAKLSLLSFPDDILKSKTEALRTLSTLSSKTDAIPIDTKIAALHSALPTLDALSPLLPPTISRLRTLHTLHADASTQHTLLSTLEQKQTQLRTGLDAWREALERVEGGLEGVQEGVRKNVDVVEGWVRGVEGRLEKLE</sequence>
<dbReference type="RefSeq" id="XP_019023244.1">
    <property type="nucleotide sequence ID" value="XM_019171323.1"/>
</dbReference>
<evidence type="ECO:0000313" key="6">
    <source>
        <dbReference type="Proteomes" id="UP000033140"/>
    </source>
</evidence>
<dbReference type="GO" id="GO:0005737">
    <property type="term" value="C:cytoplasm"/>
    <property type="evidence" value="ECO:0007669"/>
    <property type="project" value="UniProtKB-SubCell"/>
</dbReference>
<feature type="region of interest" description="Disordered" evidence="4">
    <location>
        <begin position="58"/>
        <end position="80"/>
    </location>
</feature>
<keyword evidence="2" id="KW-0963">Cytoplasm</keyword>
<dbReference type="PANTHER" id="PTHR15346">
    <property type="entry name" value="DYNACTIN SUBUNIT"/>
    <property type="match status" value="1"/>
</dbReference>
<dbReference type="InterPro" id="IPR028133">
    <property type="entry name" value="Dynamitin"/>
</dbReference>
<evidence type="ECO:0000256" key="3">
    <source>
        <dbReference type="SAM" id="Coils"/>
    </source>
</evidence>
<comment type="subcellular location">
    <subcellularLocation>
        <location evidence="1">Cytoplasm</location>
    </subcellularLocation>
</comment>
<dbReference type="Pfam" id="PF04912">
    <property type="entry name" value="Dynamitin"/>
    <property type="match status" value="2"/>
</dbReference>
<dbReference type="GO" id="GO:0005869">
    <property type="term" value="C:dynactin complex"/>
    <property type="evidence" value="ECO:0007669"/>
    <property type="project" value="InterPro"/>
</dbReference>
<keyword evidence="6" id="KW-1185">Reference proteome</keyword>
<dbReference type="AlphaFoldDB" id="A0A0E9NI76"/>
<protein>
    <recommendedName>
        <fullName evidence="7">Dynactin subunit</fullName>
    </recommendedName>
</protein>
<dbReference type="GO" id="GO:0007017">
    <property type="term" value="P:microtubule-based process"/>
    <property type="evidence" value="ECO:0007669"/>
    <property type="project" value="InterPro"/>
</dbReference>
<comment type="caution">
    <text evidence="5">The sequence shown here is derived from an EMBL/GenBank/DDBJ whole genome shotgun (WGS) entry which is preliminary data.</text>
</comment>
<dbReference type="OMA" id="SDMDIQP"/>
<gene>
    <name evidence="5" type="ORF">G7K_3662-t1</name>
</gene>
<feature type="compositionally biased region" description="Low complexity" evidence="4">
    <location>
        <begin position="60"/>
        <end position="75"/>
    </location>
</feature>
<keyword evidence="3" id="KW-0175">Coiled coil</keyword>
<feature type="region of interest" description="Disordered" evidence="4">
    <location>
        <begin position="1"/>
        <end position="45"/>
    </location>
</feature>
<accession>A0A0E9NI76</accession>
<proteinExistence type="predicted"/>
<reference evidence="5 6" key="2">
    <citation type="journal article" date="2014" name="J. Gen. Appl. Microbiol.">
        <title>The early diverging ascomycetous budding yeast Saitoella complicata has three histone deacetylases belonging to the Clr6, Hos2, and Rpd3 lineages.</title>
        <authorList>
            <person name="Nishida H."/>
            <person name="Matsumoto T."/>
            <person name="Kondo S."/>
            <person name="Hamamoto M."/>
            <person name="Yoshikawa H."/>
        </authorList>
    </citation>
    <scope>NUCLEOTIDE SEQUENCE [LARGE SCALE GENOMIC DNA]</scope>
    <source>
        <strain evidence="5 6">NRRL Y-17804</strain>
    </source>
</reference>
<dbReference type="OrthoDB" id="4977at2759"/>
<evidence type="ECO:0000256" key="4">
    <source>
        <dbReference type="SAM" id="MobiDB-lite"/>
    </source>
</evidence>
<feature type="compositionally biased region" description="Polar residues" evidence="4">
    <location>
        <begin position="1"/>
        <end position="16"/>
    </location>
</feature>
<organism evidence="5 6">
    <name type="scientific">Saitoella complicata (strain BCRC 22490 / CBS 7301 / JCM 7358 / NBRC 10748 / NRRL Y-17804)</name>
    <dbReference type="NCBI Taxonomy" id="698492"/>
    <lineage>
        <taxon>Eukaryota</taxon>
        <taxon>Fungi</taxon>
        <taxon>Dikarya</taxon>
        <taxon>Ascomycota</taxon>
        <taxon>Taphrinomycotina</taxon>
        <taxon>Taphrinomycotina incertae sedis</taxon>
        <taxon>Saitoella</taxon>
    </lineage>
</organism>
<evidence type="ECO:0000313" key="5">
    <source>
        <dbReference type="EMBL" id="GAO49513.1"/>
    </source>
</evidence>